<dbReference type="InterPro" id="IPR011990">
    <property type="entry name" value="TPR-like_helical_dom_sf"/>
</dbReference>
<sequence length="395" mass="44402">MSSLGDRLRKLRKLRGLSQRDLAVQAGLSVSLVRKLEQGEREDTRIETLRKLAVALRIPTTKLMSDEQQAYTENDAQSEVWTSLLQAINNSEEDTSTEPPPTPNGLAQAIKAAVRLYHEDKYTDLLTVLPMLSRDANALVASDSGTGSPLRARTMQVIGSLATQTRKFDAAEASLEKAMADAENTGNRIEVASAVITWCWLLLRQRRLEEARTLAVEWADAIEPRLSKATDTEIAAWGWLLLRGSAAAIRDNRSDEAEDMMRLALAGAVRIGREHGDYHEYFTTFGPATVQMKRVENAIVDADPARALRLSVQVPKTLRVTSNNRNRHMLDVANAHVMMHEYNEALSMLWRLKNEAAEWLPNQQYVRDILSTITDKRRTLTAEMREMADFVHLEL</sequence>
<dbReference type="CDD" id="cd00093">
    <property type="entry name" value="HTH_XRE"/>
    <property type="match status" value="1"/>
</dbReference>
<comment type="caution">
    <text evidence="3">The sequence shown here is derived from an EMBL/GenBank/DDBJ whole genome shotgun (WGS) entry which is preliminary data.</text>
</comment>
<dbReference type="RefSeq" id="WP_397083987.1">
    <property type="nucleotide sequence ID" value="NZ_JBITGY010000006.1"/>
</dbReference>
<evidence type="ECO:0000259" key="2">
    <source>
        <dbReference type="PROSITE" id="PS50943"/>
    </source>
</evidence>
<dbReference type="EMBL" id="JBITGY010000006">
    <property type="protein sequence ID" value="MFI6500221.1"/>
    <property type="molecule type" value="Genomic_DNA"/>
</dbReference>
<evidence type="ECO:0000313" key="3">
    <source>
        <dbReference type="EMBL" id="MFI6500221.1"/>
    </source>
</evidence>
<dbReference type="PANTHER" id="PTHR46797:SF1">
    <property type="entry name" value="METHYLPHOSPHONATE SYNTHASE"/>
    <property type="match status" value="1"/>
</dbReference>
<organism evidence="3 4">
    <name type="scientific">Nonomuraea typhae</name>
    <dbReference type="NCBI Taxonomy" id="2603600"/>
    <lineage>
        <taxon>Bacteria</taxon>
        <taxon>Bacillati</taxon>
        <taxon>Actinomycetota</taxon>
        <taxon>Actinomycetes</taxon>
        <taxon>Streptosporangiales</taxon>
        <taxon>Streptosporangiaceae</taxon>
        <taxon>Nonomuraea</taxon>
    </lineage>
</organism>
<proteinExistence type="predicted"/>
<name>A0ABW7YWF2_9ACTN</name>
<dbReference type="InterPro" id="IPR050807">
    <property type="entry name" value="TransReg_Diox_bact_type"/>
</dbReference>
<dbReference type="Gene3D" id="1.25.40.10">
    <property type="entry name" value="Tetratricopeptide repeat domain"/>
    <property type="match status" value="1"/>
</dbReference>
<feature type="domain" description="HTH cro/C1-type" evidence="2">
    <location>
        <begin position="8"/>
        <end position="63"/>
    </location>
</feature>
<dbReference type="PROSITE" id="PS50943">
    <property type="entry name" value="HTH_CROC1"/>
    <property type="match status" value="1"/>
</dbReference>
<keyword evidence="4" id="KW-1185">Reference proteome</keyword>
<evidence type="ECO:0000313" key="4">
    <source>
        <dbReference type="Proteomes" id="UP001612741"/>
    </source>
</evidence>
<dbReference type="PANTHER" id="PTHR46797">
    <property type="entry name" value="HTH-TYPE TRANSCRIPTIONAL REGULATOR"/>
    <property type="match status" value="1"/>
</dbReference>
<reference evidence="3 4" key="1">
    <citation type="submission" date="2024-10" db="EMBL/GenBank/DDBJ databases">
        <title>The Natural Products Discovery Center: Release of the First 8490 Sequenced Strains for Exploring Actinobacteria Biosynthetic Diversity.</title>
        <authorList>
            <person name="Kalkreuter E."/>
            <person name="Kautsar S.A."/>
            <person name="Yang D."/>
            <person name="Bader C.D."/>
            <person name="Teijaro C.N."/>
            <person name="Fluegel L."/>
            <person name="Davis C.M."/>
            <person name="Simpson J.R."/>
            <person name="Lauterbach L."/>
            <person name="Steele A.D."/>
            <person name="Gui C."/>
            <person name="Meng S."/>
            <person name="Li G."/>
            <person name="Viehrig K."/>
            <person name="Ye F."/>
            <person name="Su P."/>
            <person name="Kiefer A.F."/>
            <person name="Nichols A."/>
            <person name="Cepeda A.J."/>
            <person name="Yan W."/>
            <person name="Fan B."/>
            <person name="Jiang Y."/>
            <person name="Adhikari A."/>
            <person name="Zheng C.-J."/>
            <person name="Schuster L."/>
            <person name="Cowan T.M."/>
            <person name="Smanski M.J."/>
            <person name="Chevrette M.G."/>
            <person name="De Carvalho L.P.S."/>
            <person name="Shen B."/>
        </authorList>
    </citation>
    <scope>NUCLEOTIDE SEQUENCE [LARGE SCALE GENOMIC DNA]</scope>
    <source>
        <strain evidence="3 4">NPDC050545</strain>
    </source>
</reference>
<evidence type="ECO:0000256" key="1">
    <source>
        <dbReference type="ARBA" id="ARBA00023125"/>
    </source>
</evidence>
<gene>
    <name evidence="3" type="ORF">ACIBG2_22755</name>
</gene>
<dbReference type="InterPro" id="IPR010982">
    <property type="entry name" value="Lambda_DNA-bd_dom_sf"/>
</dbReference>
<accession>A0ABW7YWF2</accession>
<dbReference type="SUPFAM" id="SSF48452">
    <property type="entry name" value="TPR-like"/>
    <property type="match status" value="1"/>
</dbReference>
<dbReference type="SMART" id="SM00530">
    <property type="entry name" value="HTH_XRE"/>
    <property type="match status" value="1"/>
</dbReference>
<dbReference type="InterPro" id="IPR001387">
    <property type="entry name" value="Cro/C1-type_HTH"/>
</dbReference>
<dbReference type="Pfam" id="PF01381">
    <property type="entry name" value="HTH_3"/>
    <property type="match status" value="1"/>
</dbReference>
<keyword evidence="1" id="KW-0238">DNA-binding</keyword>
<dbReference type="SUPFAM" id="SSF47413">
    <property type="entry name" value="lambda repressor-like DNA-binding domains"/>
    <property type="match status" value="1"/>
</dbReference>
<dbReference type="Gene3D" id="1.10.260.40">
    <property type="entry name" value="lambda repressor-like DNA-binding domains"/>
    <property type="match status" value="1"/>
</dbReference>
<dbReference type="Proteomes" id="UP001612741">
    <property type="component" value="Unassembled WGS sequence"/>
</dbReference>
<protein>
    <submittedName>
        <fullName evidence="3">Helix-turn-helix domain-containing protein</fullName>
    </submittedName>
</protein>